<evidence type="ECO:0000313" key="3">
    <source>
        <dbReference type="EMBL" id="KNC76097.1"/>
    </source>
</evidence>
<dbReference type="GeneID" id="25911895"/>
<keyword evidence="1" id="KW-1133">Transmembrane helix</keyword>
<gene>
    <name evidence="3" type="ORF">SARC_11391</name>
</gene>
<evidence type="ECO:0000256" key="1">
    <source>
        <dbReference type="SAM" id="Phobius"/>
    </source>
</evidence>
<proteinExistence type="predicted"/>
<keyword evidence="2" id="KW-0732">Signal</keyword>
<reference evidence="3 4" key="1">
    <citation type="submission" date="2011-02" db="EMBL/GenBank/DDBJ databases">
        <title>The Genome Sequence of Sphaeroforma arctica JP610.</title>
        <authorList>
            <consortium name="The Broad Institute Genome Sequencing Platform"/>
            <person name="Russ C."/>
            <person name="Cuomo C."/>
            <person name="Young S.K."/>
            <person name="Zeng Q."/>
            <person name="Gargeya S."/>
            <person name="Alvarado L."/>
            <person name="Berlin A."/>
            <person name="Chapman S.B."/>
            <person name="Chen Z."/>
            <person name="Freedman E."/>
            <person name="Gellesch M."/>
            <person name="Goldberg J."/>
            <person name="Griggs A."/>
            <person name="Gujja S."/>
            <person name="Heilman E."/>
            <person name="Heiman D."/>
            <person name="Howarth C."/>
            <person name="Mehta T."/>
            <person name="Neiman D."/>
            <person name="Pearson M."/>
            <person name="Roberts A."/>
            <person name="Saif S."/>
            <person name="Shea T."/>
            <person name="Shenoy N."/>
            <person name="Sisk P."/>
            <person name="Stolte C."/>
            <person name="Sykes S."/>
            <person name="White J."/>
            <person name="Yandava C."/>
            <person name="Burger G."/>
            <person name="Gray M.W."/>
            <person name="Holland P.W.H."/>
            <person name="King N."/>
            <person name="Lang F.B.F."/>
            <person name="Roger A.J."/>
            <person name="Ruiz-Trillo I."/>
            <person name="Haas B."/>
            <person name="Nusbaum C."/>
            <person name="Birren B."/>
        </authorList>
    </citation>
    <scope>NUCLEOTIDE SEQUENCE [LARGE SCALE GENOMIC DNA]</scope>
    <source>
        <strain evidence="3 4">JP610</strain>
    </source>
</reference>
<dbReference type="EMBL" id="KQ243260">
    <property type="protein sequence ID" value="KNC76097.1"/>
    <property type="molecule type" value="Genomic_DNA"/>
</dbReference>
<accession>A0A0L0FH55</accession>
<keyword evidence="1" id="KW-0472">Membrane</keyword>
<protein>
    <recommendedName>
        <fullName evidence="5">t-SNARE coiled-coil homology domain-containing protein</fullName>
    </recommendedName>
</protein>
<feature type="chain" id="PRO_5005538729" description="t-SNARE coiled-coil homology domain-containing protein" evidence="2">
    <location>
        <begin position="18"/>
        <end position="134"/>
    </location>
</feature>
<dbReference type="RefSeq" id="XP_014149999.1">
    <property type="nucleotide sequence ID" value="XM_014294524.1"/>
</dbReference>
<evidence type="ECO:0000313" key="4">
    <source>
        <dbReference type="Proteomes" id="UP000054560"/>
    </source>
</evidence>
<evidence type="ECO:0000256" key="2">
    <source>
        <dbReference type="SAM" id="SignalP"/>
    </source>
</evidence>
<name>A0A0L0FH55_9EUKA</name>
<feature type="signal peptide" evidence="2">
    <location>
        <begin position="1"/>
        <end position="17"/>
    </location>
</feature>
<dbReference type="Proteomes" id="UP000054560">
    <property type="component" value="Unassembled WGS sequence"/>
</dbReference>
<evidence type="ECO:0008006" key="5">
    <source>
        <dbReference type="Google" id="ProtNLM"/>
    </source>
</evidence>
<sequence>MFKYATILLVAVAAVHAQEPMESDIMLPYPEESDTMGSDMRRRFADLEDLDIEMADLEMEAEEVQAPRIELVKNTDIDALKTRVDNLADSAEAYAGYSFVAGLALGAAVTGSVAIATSCIYSRQSTKNEDFRLA</sequence>
<feature type="transmembrane region" description="Helical" evidence="1">
    <location>
        <begin position="94"/>
        <end position="121"/>
    </location>
</feature>
<dbReference type="AlphaFoldDB" id="A0A0L0FH55"/>
<organism evidence="3 4">
    <name type="scientific">Sphaeroforma arctica JP610</name>
    <dbReference type="NCBI Taxonomy" id="667725"/>
    <lineage>
        <taxon>Eukaryota</taxon>
        <taxon>Ichthyosporea</taxon>
        <taxon>Ichthyophonida</taxon>
        <taxon>Sphaeroforma</taxon>
    </lineage>
</organism>
<keyword evidence="4" id="KW-1185">Reference proteome</keyword>
<keyword evidence="1" id="KW-0812">Transmembrane</keyword>